<proteinExistence type="predicted"/>
<dbReference type="EMBL" id="DTKL01000019">
    <property type="protein sequence ID" value="HGY93758.1"/>
    <property type="molecule type" value="Genomic_DNA"/>
</dbReference>
<name>A0A7V4XRD3_9BACT</name>
<evidence type="ECO:0000256" key="1">
    <source>
        <dbReference type="SAM" id="MobiDB-lite"/>
    </source>
</evidence>
<comment type="caution">
    <text evidence="2">The sequence shown here is derived from an EMBL/GenBank/DDBJ whole genome shotgun (WGS) entry which is preliminary data.</text>
</comment>
<accession>A0A7V4XRD3</accession>
<dbReference type="AlphaFoldDB" id="A0A7V4XRD3"/>
<protein>
    <submittedName>
        <fullName evidence="2">Uncharacterized protein</fullName>
    </submittedName>
</protein>
<organism evidence="2">
    <name type="scientific">Acidobacterium capsulatum</name>
    <dbReference type="NCBI Taxonomy" id="33075"/>
    <lineage>
        <taxon>Bacteria</taxon>
        <taxon>Pseudomonadati</taxon>
        <taxon>Acidobacteriota</taxon>
        <taxon>Terriglobia</taxon>
        <taxon>Terriglobales</taxon>
        <taxon>Acidobacteriaceae</taxon>
        <taxon>Acidobacterium</taxon>
    </lineage>
</organism>
<sequence length="223" mass="24730">MPRVARAAANAQQSAPPPPRKVWVASPWSKWSQYVSPGEKAPELTTEEKANFWLHQEFRPLAALPALISGFYGVGTNADPKYGTNAEAFGKRLGAAAIREASMRFFVASAMPLVTGEDPRYYRAATGSIWHRGLHAAGATFVTHTDEGRRTVNTSDLLGHALACALLPAYYPARSANGRVVAESWVTSIGGDMLNNLFMEFWPSVRHRMHVRHERKELEREQK</sequence>
<evidence type="ECO:0000313" key="2">
    <source>
        <dbReference type="EMBL" id="HGY93758.1"/>
    </source>
</evidence>
<gene>
    <name evidence="2" type="ORF">ENW50_03590</name>
</gene>
<feature type="region of interest" description="Disordered" evidence="1">
    <location>
        <begin position="1"/>
        <end position="20"/>
    </location>
</feature>
<reference evidence="2" key="1">
    <citation type="journal article" date="2020" name="mSystems">
        <title>Genome- and Community-Level Interaction Insights into Carbon Utilization and Element Cycling Functions of Hydrothermarchaeota in Hydrothermal Sediment.</title>
        <authorList>
            <person name="Zhou Z."/>
            <person name="Liu Y."/>
            <person name="Xu W."/>
            <person name="Pan J."/>
            <person name="Luo Z.H."/>
            <person name="Li M."/>
        </authorList>
    </citation>
    <scope>NUCLEOTIDE SEQUENCE [LARGE SCALE GENOMIC DNA]</scope>
    <source>
        <strain evidence="2">SpSt-855</strain>
    </source>
</reference>
<feature type="compositionally biased region" description="Low complexity" evidence="1">
    <location>
        <begin position="1"/>
        <end position="14"/>
    </location>
</feature>